<name>A0A5D8Q9X3_9THEO</name>
<comment type="subcellular location">
    <subcellularLocation>
        <location evidence="1">Cell inner membrane</location>
        <topology evidence="1">Multi-pass membrane protein</topology>
    </subcellularLocation>
</comment>
<accession>A0A5D8Q9X3</accession>
<keyword evidence="7 8" id="KW-0472">Membrane</keyword>
<feature type="transmembrane region" description="Helical" evidence="8">
    <location>
        <begin position="7"/>
        <end position="27"/>
    </location>
</feature>
<evidence type="ECO:0000256" key="4">
    <source>
        <dbReference type="ARBA" id="ARBA00022519"/>
    </source>
</evidence>
<feature type="transmembrane region" description="Helical" evidence="8">
    <location>
        <begin position="351"/>
        <end position="371"/>
    </location>
</feature>
<feature type="transmembrane region" description="Helical" evidence="8">
    <location>
        <begin position="128"/>
        <end position="147"/>
    </location>
</feature>
<sequence length="384" mass="42324">MHGTVRLIYLFLFMAFGSLSPLLNLYFSRIGFSGTEIGIIASGELMVSVLMQPVWGMISDRYRKRRHIFMVSAFTCSLIILANMRYKDFGHVFVIMGILSLFQCALVPVLDSSVMIELKGRGEEYGTFRLFGSLGYAVTSIAIGSLADRLTLEIIFIAYAVSMAITGVISFKLPEKYADDSGIVRSSPGSLFKNRNFSIFLIVAFMSQASMVVSENFLGVYIDYLKGSSSMVGLAWMLAALSEIPVFYFTGKLIKRYNLRKIIILALILVFLRVLLYGLSTTPLMVIVVHGISGLDYATFSAAAINFVSRHTPDSLKTSGQTVYTMVSTGLGGMVGNILGGTIMDKVGIRAMYLSFSMVILISLIVFILFVKDNSENVRGFNEV</sequence>
<dbReference type="EMBL" id="VTPS01000021">
    <property type="protein sequence ID" value="TZE80919.1"/>
    <property type="molecule type" value="Genomic_DNA"/>
</dbReference>
<proteinExistence type="predicted"/>
<dbReference type="PROSITE" id="PS50850">
    <property type="entry name" value="MFS"/>
    <property type="match status" value="1"/>
</dbReference>
<keyword evidence="4" id="KW-0997">Cell inner membrane</keyword>
<keyword evidence="3" id="KW-1003">Cell membrane</keyword>
<evidence type="ECO:0000256" key="7">
    <source>
        <dbReference type="ARBA" id="ARBA00023136"/>
    </source>
</evidence>
<dbReference type="Gene3D" id="1.20.1250.20">
    <property type="entry name" value="MFS general substrate transporter like domains"/>
    <property type="match status" value="2"/>
</dbReference>
<dbReference type="GO" id="GO:0022857">
    <property type="term" value="F:transmembrane transporter activity"/>
    <property type="evidence" value="ECO:0007669"/>
    <property type="project" value="InterPro"/>
</dbReference>
<dbReference type="InterPro" id="IPR024989">
    <property type="entry name" value="MFS_assoc_dom"/>
</dbReference>
<feature type="domain" description="Major facilitator superfamily (MFS) profile" evidence="9">
    <location>
        <begin position="196"/>
        <end position="384"/>
    </location>
</feature>
<protein>
    <submittedName>
        <fullName evidence="10">MFS transporter</fullName>
    </submittedName>
</protein>
<feature type="transmembrane region" description="Helical" evidence="8">
    <location>
        <begin position="39"/>
        <end position="56"/>
    </location>
</feature>
<keyword evidence="5 8" id="KW-0812">Transmembrane</keyword>
<keyword evidence="11" id="KW-1185">Reference proteome</keyword>
<dbReference type="RefSeq" id="WP_149546112.1">
    <property type="nucleotide sequence ID" value="NZ_VTPS01000021.1"/>
</dbReference>
<evidence type="ECO:0000256" key="3">
    <source>
        <dbReference type="ARBA" id="ARBA00022475"/>
    </source>
</evidence>
<evidence type="ECO:0000256" key="5">
    <source>
        <dbReference type="ARBA" id="ARBA00022692"/>
    </source>
</evidence>
<dbReference type="GO" id="GO:0005886">
    <property type="term" value="C:plasma membrane"/>
    <property type="evidence" value="ECO:0007669"/>
    <property type="project" value="UniProtKB-SubCell"/>
</dbReference>
<dbReference type="Pfam" id="PF12832">
    <property type="entry name" value="MFS_1_like"/>
    <property type="match status" value="1"/>
</dbReference>
<gene>
    <name evidence="10" type="ORF">FWJ32_11550</name>
</gene>
<dbReference type="InterPro" id="IPR020846">
    <property type="entry name" value="MFS_dom"/>
</dbReference>
<dbReference type="SUPFAM" id="SSF103473">
    <property type="entry name" value="MFS general substrate transporter"/>
    <property type="match status" value="1"/>
</dbReference>
<feature type="transmembrane region" description="Helical" evidence="8">
    <location>
        <begin position="262"/>
        <end position="279"/>
    </location>
</feature>
<feature type="transmembrane region" description="Helical" evidence="8">
    <location>
        <begin position="233"/>
        <end position="250"/>
    </location>
</feature>
<dbReference type="Proteomes" id="UP000322976">
    <property type="component" value="Unassembled WGS sequence"/>
</dbReference>
<feature type="transmembrane region" description="Helical" evidence="8">
    <location>
        <begin position="153"/>
        <end position="173"/>
    </location>
</feature>
<feature type="transmembrane region" description="Helical" evidence="8">
    <location>
        <begin position="321"/>
        <end position="339"/>
    </location>
</feature>
<evidence type="ECO:0000256" key="6">
    <source>
        <dbReference type="ARBA" id="ARBA00022989"/>
    </source>
</evidence>
<evidence type="ECO:0000259" key="9">
    <source>
        <dbReference type="PROSITE" id="PS50850"/>
    </source>
</evidence>
<dbReference type="PANTHER" id="PTHR23522:SF10">
    <property type="entry name" value="3-PHENYLPROPIONIC ACID TRANSPORTER-RELATED"/>
    <property type="match status" value="1"/>
</dbReference>
<organism evidence="10 11">
    <name type="scientific">Calorimonas adulescens</name>
    <dbReference type="NCBI Taxonomy" id="2606906"/>
    <lineage>
        <taxon>Bacteria</taxon>
        <taxon>Bacillati</taxon>
        <taxon>Bacillota</taxon>
        <taxon>Clostridia</taxon>
        <taxon>Thermoanaerobacterales</taxon>
        <taxon>Thermoanaerobacteraceae</taxon>
        <taxon>Calorimonas</taxon>
    </lineage>
</organism>
<feature type="transmembrane region" description="Helical" evidence="8">
    <location>
        <begin position="285"/>
        <end position="309"/>
    </location>
</feature>
<dbReference type="AlphaFoldDB" id="A0A5D8Q9X3"/>
<keyword evidence="6 8" id="KW-1133">Transmembrane helix</keyword>
<dbReference type="InterPro" id="IPR036259">
    <property type="entry name" value="MFS_trans_sf"/>
</dbReference>
<evidence type="ECO:0000256" key="1">
    <source>
        <dbReference type="ARBA" id="ARBA00004429"/>
    </source>
</evidence>
<keyword evidence="2" id="KW-0813">Transport</keyword>
<evidence type="ECO:0000313" key="10">
    <source>
        <dbReference type="EMBL" id="TZE80919.1"/>
    </source>
</evidence>
<evidence type="ECO:0000256" key="2">
    <source>
        <dbReference type="ARBA" id="ARBA00022448"/>
    </source>
</evidence>
<evidence type="ECO:0000313" key="11">
    <source>
        <dbReference type="Proteomes" id="UP000322976"/>
    </source>
</evidence>
<dbReference type="PANTHER" id="PTHR23522">
    <property type="entry name" value="BLL5896 PROTEIN"/>
    <property type="match status" value="1"/>
</dbReference>
<comment type="caution">
    <text evidence="10">The sequence shown here is derived from an EMBL/GenBank/DDBJ whole genome shotgun (WGS) entry which is preliminary data.</text>
</comment>
<feature type="transmembrane region" description="Helical" evidence="8">
    <location>
        <begin position="92"/>
        <end position="116"/>
    </location>
</feature>
<evidence type="ECO:0000256" key="8">
    <source>
        <dbReference type="SAM" id="Phobius"/>
    </source>
</evidence>
<reference evidence="10 11" key="1">
    <citation type="submission" date="2019-08" db="EMBL/GenBank/DDBJ databases">
        <title>Calorimonas adulescens gen. nov., sp. nov., an anaerobic thermophilic bacterium from Sakhalin hot spring.</title>
        <authorList>
            <person name="Khomyakova M.A."/>
            <person name="Merkel A.Y."/>
            <person name="Novikov A."/>
            <person name="Bonch-Osmolovskaya E.A."/>
            <person name="Slobodkin A.I."/>
        </authorList>
    </citation>
    <scope>NUCLEOTIDE SEQUENCE [LARGE SCALE GENOMIC DNA]</scope>
    <source>
        <strain evidence="10 11">A05MB</strain>
    </source>
</reference>